<dbReference type="NCBIfam" id="TIGR01981">
    <property type="entry name" value="sufD"/>
    <property type="match status" value="1"/>
</dbReference>
<dbReference type="OrthoDB" id="300624at2157"/>
<dbReference type="EMBL" id="CP003843">
    <property type="protein sequence ID" value="AFS82305.1"/>
    <property type="molecule type" value="Genomic_DNA"/>
</dbReference>
<feature type="domain" description="SUF system FeS cluster assembly SufBD core" evidence="2">
    <location>
        <begin position="174"/>
        <end position="404"/>
    </location>
</feature>
<accession>K0BBD9</accession>
<dbReference type="Pfam" id="PF01458">
    <property type="entry name" value="SUFBD_core"/>
    <property type="match status" value="1"/>
</dbReference>
<dbReference type="InterPro" id="IPR011542">
    <property type="entry name" value="SUF_FeS_clus_asmbl_SufD"/>
</dbReference>
<dbReference type="GO" id="GO:0016226">
    <property type="term" value="P:iron-sulfur cluster assembly"/>
    <property type="evidence" value="ECO:0007669"/>
    <property type="project" value="InterPro"/>
</dbReference>
<dbReference type="SUPFAM" id="SSF101960">
    <property type="entry name" value="Stabilizer of iron transporter SufD"/>
    <property type="match status" value="1"/>
</dbReference>
<dbReference type="eggNOG" id="arCOG01715">
    <property type="taxonomic scope" value="Archaea"/>
</dbReference>
<feature type="domain" description="SUF system FeS cluster assembly SufBD N-terminal" evidence="3">
    <location>
        <begin position="96"/>
        <end position="167"/>
    </location>
</feature>
<comment type="similarity">
    <text evidence="1">Belongs to the iron-sulfur cluster assembly SufBD family.</text>
</comment>
<dbReference type="GeneID" id="13697514"/>
<dbReference type="InterPro" id="IPR037284">
    <property type="entry name" value="SUF_FeS_clus_asmbl_SufBD_sf"/>
</dbReference>
<evidence type="ECO:0000313" key="5">
    <source>
        <dbReference type="Proteomes" id="UP000006100"/>
    </source>
</evidence>
<dbReference type="InterPro" id="IPR000825">
    <property type="entry name" value="SUF_FeS_clus_asmbl_SufBD_core"/>
</dbReference>
<reference evidence="4 5" key="1">
    <citation type="journal article" date="2012" name="J. Bacteriol.">
        <title>Draft Genome Sequence of an Ammonia-Oxidizing Archaeon, "Candidatus Nitrosopumilus sediminis" AR2, from Svalbard in the Arctic Circle.</title>
        <authorList>
            <person name="Park S.J."/>
            <person name="Kim J.G."/>
            <person name="Jung M.Y."/>
            <person name="Kim S.J."/>
            <person name="Cha I.T."/>
            <person name="Ghai R."/>
            <person name="Martin-Cuadrado A.B."/>
            <person name="Rodriguez-Valera F."/>
            <person name="Rhee S.K."/>
        </authorList>
    </citation>
    <scope>NUCLEOTIDE SEQUENCE [LARGE SCALE GENOMIC DNA]</scope>
    <source>
        <strain evidence="4 5">AR2</strain>
    </source>
</reference>
<dbReference type="PATRIC" id="fig|1229909.8.peg.524"/>
<dbReference type="STRING" id="1229909.NSED_02485"/>
<dbReference type="KEGG" id="nir:NSED_02485"/>
<protein>
    <submittedName>
        <fullName evidence="4">FeS assembly protein SufD</fullName>
    </submittedName>
</protein>
<dbReference type="Proteomes" id="UP000006100">
    <property type="component" value="Chromosome"/>
</dbReference>
<dbReference type="Pfam" id="PF19295">
    <property type="entry name" value="SufBD_N"/>
    <property type="match status" value="1"/>
</dbReference>
<gene>
    <name evidence="4" type="ORF">NSED_02485</name>
</gene>
<sequence>MSQELSKLNTTTIDEISSSRNEPDWLKDYRKNSLSIYDRLPIETSPLYNKYTDAKKMNPEKVTLSTTTTETIPSFLTKRLGELENEICIIQVGTNIHKINLPEDLKSKGLVISSISDAIENNPELVKKALEASKSGEDKFTALNNAAFNSGVFIHIPRNLVMDKPIHFMICLSEDGHSTISRNVIFADESSKATIVQEIYSPNIQTQQAYLELMNTHLGANAQLDVTTLQMIDQHAVVFSTRRTDLAQDAKVNWYSGLFGSMLSRYKIEYFLNGTGASCNDSEVIFGNNEQSFDIQTNVNHESPATEGRVVEKSILRNKSKSLFKGMIRIKENAAKSNSFLSGRSILLDKDAKSDAIPGLEIFTNDVKATHSASVAQIDEEQIFYLKTRCLSQEEAERTIVEGFLEPLSRKMSFQVRAWIAYLIESKWDNKELTINTDEELAKFVEIEETRYNEDSEMEQHYKYR</sequence>
<organism evidence="4 5">
    <name type="scientific">Candidatus Nitrosopumilus sediminis</name>
    <dbReference type="NCBI Taxonomy" id="1229909"/>
    <lineage>
        <taxon>Archaea</taxon>
        <taxon>Nitrososphaerota</taxon>
        <taxon>Nitrososphaeria</taxon>
        <taxon>Nitrosopumilales</taxon>
        <taxon>Nitrosopumilaceae</taxon>
        <taxon>Nitrosopumilus</taxon>
    </lineage>
</organism>
<name>K0BBD9_9ARCH</name>
<dbReference type="AlphaFoldDB" id="K0BBD9"/>
<dbReference type="HOGENOM" id="CLU_026231_3_1_2"/>
<dbReference type="RefSeq" id="WP_014964677.1">
    <property type="nucleotide sequence ID" value="NC_018656.1"/>
</dbReference>
<evidence type="ECO:0000259" key="2">
    <source>
        <dbReference type="Pfam" id="PF01458"/>
    </source>
</evidence>
<dbReference type="PANTHER" id="PTHR30508">
    <property type="entry name" value="FES CLUSTER ASSEMBLY PROTEIN SUF"/>
    <property type="match status" value="1"/>
</dbReference>
<keyword evidence="5" id="KW-1185">Reference proteome</keyword>
<evidence type="ECO:0000313" key="4">
    <source>
        <dbReference type="EMBL" id="AFS82305.1"/>
    </source>
</evidence>
<dbReference type="InterPro" id="IPR055346">
    <property type="entry name" value="Fe-S_cluster_assembly_SufBD"/>
</dbReference>
<proteinExistence type="inferred from homology"/>
<dbReference type="PANTHER" id="PTHR30508:SF1">
    <property type="entry name" value="UPF0051 PROTEIN ABCI8, CHLOROPLASTIC-RELATED"/>
    <property type="match status" value="1"/>
</dbReference>
<dbReference type="InterPro" id="IPR045595">
    <property type="entry name" value="SufBD_N"/>
</dbReference>
<evidence type="ECO:0000259" key="3">
    <source>
        <dbReference type="Pfam" id="PF19295"/>
    </source>
</evidence>
<evidence type="ECO:0000256" key="1">
    <source>
        <dbReference type="ARBA" id="ARBA00043967"/>
    </source>
</evidence>